<dbReference type="Pfam" id="PF10551">
    <property type="entry name" value="MULE"/>
    <property type="match status" value="1"/>
</dbReference>
<protein>
    <recommendedName>
        <fullName evidence="2">MULE transposase domain-containing protein</fullName>
    </recommendedName>
</protein>
<name>A0A814IA14_9BILA</name>
<feature type="transmembrane region" description="Helical" evidence="1">
    <location>
        <begin position="462"/>
        <end position="484"/>
    </location>
</feature>
<dbReference type="Proteomes" id="UP000663829">
    <property type="component" value="Unassembled WGS sequence"/>
</dbReference>
<dbReference type="EMBL" id="CAJOBC010003592">
    <property type="protein sequence ID" value="CAF3791525.1"/>
    <property type="molecule type" value="Genomic_DNA"/>
</dbReference>
<keyword evidence="1" id="KW-1133">Transmembrane helix</keyword>
<sequence length="492" mass="56118">MVIENGTRRNHGSAAPVPVSEYIRSSAYRNRQSILPTLPKTLSEIVIPRSLTVTSMNQSFLFCDTPGSCLHLNADGTFRTAPQLFYQSYSIHAWNDLSMKPMVFVAMPNKYRQSYEQLLRSLVSYAESLDVKLEPKSILIDFEQGAVQAFQTVFPGIQVKLCHFHFEQNIWKRIKKYGLVKLFKDEQARQQLANLLCLPLMAPEEVVGLFCAIVEGFSTMDDKLLKLTDYVLRNYIDCPIYPIEKWNHFSLIQERPRLNMCFPLIGIFYTRGQGIVQNEYYQIGVTRKIPIYISEIIHGVTAVGWLFVTAYFNLQYGIVLIKNHTLLFGYIYFGLSAFLILMDVGFILMQIIITINSSDHNQVDQFYCPDCTEVNIFQLNKPFFVLNEQTAQVLSKDACRRCLRPSPTESGILSDIGNQLQVPIKLQPVSVSSTDLMVAKMRDNSWFGQYIKPSTYVTCHGISFVVESIAFFGTAIMAIAGALMRKYAHCFM</sequence>
<comment type="caution">
    <text evidence="3">The sequence shown here is derived from an EMBL/GenBank/DDBJ whole genome shotgun (WGS) entry which is preliminary data.</text>
</comment>
<keyword evidence="1" id="KW-0472">Membrane</keyword>
<evidence type="ECO:0000313" key="5">
    <source>
        <dbReference type="Proteomes" id="UP000663829"/>
    </source>
</evidence>
<feature type="transmembrane region" description="Helical" evidence="1">
    <location>
        <begin position="296"/>
        <end position="314"/>
    </location>
</feature>
<feature type="domain" description="MULE transposase" evidence="2">
    <location>
        <begin position="73"/>
        <end position="169"/>
    </location>
</feature>
<reference evidence="3" key="1">
    <citation type="submission" date="2021-02" db="EMBL/GenBank/DDBJ databases">
        <authorList>
            <person name="Nowell W R."/>
        </authorList>
    </citation>
    <scope>NUCLEOTIDE SEQUENCE</scope>
</reference>
<dbReference type="Proteomes" id="UP000681722">
    <property type="component" value="Unassembled WGS sequence"/>
</dbReference>
<evidence type="ECO:0000313" key="4">
    <source>
        <dbReference type="EMBL" id="CAF3791525.1"/>
    </source>
</evidence>
<evidence type="ECO:0000256" key="1">
    <source>
        <dbReference type="SAM" id="Phobius"/>
    </source>
</evidence>
<dbReference type="EMBL" id="CAJNOQ010003592">
    <property type="protein sequence ID" value="CAF1020105.1"/>
    <property type="molecule type" value="Genomic_DNA"/>
</dbReference>
<keyword evidence="1" id="KW-0812">Transmembrane</keyword>
<organism evidence="3 5">
    <name type="scientific">Didymodactylos carnosus</name>
    <dbReference type="NCBI Taxonomy" id="1234261"/>
    <lineage>
        <taxon>Eukaryota</taxon>
        <taxon>Metazoa</taxon>
        <taxon>Spiralia</taxon>
        <taxon>Gnathifera</taxon>
        <taxon>Rotifera</taxon>
        <taxon>Eurotatoria</taxon>
        <taxon>Bdelloidea</taxon>
        <taxon>Philodinida</taxon>
        <taxon>Philodinidae</taxon>
        <taxon>Didymodactylos</taxon>
    </lineage>
</organism>
<dbReference type="OrthoDB" id="10029846at2759"/>
<evidence type="ECO:0000259" key="2">
    <source>
        <dbReference type="Pfam" id="PF10551"/>
    </source>
</evidence>
<evidence type="ECO:0000313" key="3">
    <source>
        <dbReference type="EMBL" id="CAF1020105.1"/>
    </source>
</evidence>
<keyword evidence="5" id="KW-1185">Reference proteome</keyword>
<proteinExistence type="predicted"/>
<dbReference type="InterPro" id="IPR018289">
    <property type="entry name" value="MULE_transposase_dom"/>
</dbReference>
<gene>
    <name evidence="3" type="ORF">GPM918_LOCUS14732</name>
    <name evidence="4" type="ORF">SRO942_LOCUS14732</name>
</gene>
<accession>A0A814IA14</accession>
<feature type="transmembrane region" description="Helical" evidence="1">
    <location>
        <begin position="326"/>
        <end position="353"/>
    </location>
</feature>
<dbReference type="AlphaFoldDB" id="A0A814IA14"/>